<comment type="caution">
    <text evidence="2">The sequence shown here is derived from an EMBL/GenBank/DDBJ whole genome shotgun (WGS) entry which is preliminary data.</text>
</comment>
<feature type="region of interest" description="Disordered" evidence="1">
    <location>
        <begin position="86"/>
        <end position="105"/>
    </location>
</feature>
<dbReference type="Gene3D" id="3.20.20.140">
    <property type="entry name" value="Metal-dependent hydrolases"/>
    <property type="match status" value="1"/>
</dbReference>
<dbReference type="PROSITE" id="PS51365">
    <property type="entry name" value="RENAL_DIPEPTIDASE_2"/>
    <property type="match status" value="1"/>
</dbReference>
<dbReference type="PANTHER" id="PTHR10443">
    <property type="entry name" value="MICROSOMAL DIPEPTIDASE"/>
    <property type="match status" value="1"/>
</dbReference>
<dbReference type="GO" id="GO:0070573">
    <property type="term" value="F:metallodipeptidase activity"/>
    <property type="evidence" value="ECO:0007669"/>
    <property type="project" value="InterPro"/>
</dbReference>
<name>A0A2T5G8L7_9BACL</name>
<dbReference type="Pfam" id="PF01244">
    <property type="entry name" value="Peptidase_M19"/>
    <property type="match status" value="1"/>
</dbReference>
<dbReference type="InterPro" id="IPR032466">
    <property type="entry name" value="Metal_Hydrolase"/>
</dbReference>
<feature type="compositionally biased region" description="Basic and acidic residues" evidence="1">
    <location>
        <begin position="88"/>
        <end position="105"/>
    </location>
</feature>
<dbReference type="GO" id="GO:0006508">
    <property type="term" value="P:proteolysis"/>
    <property type="evidence" value="ECO:0007669"/>
    <property type="project" value="InterPro"/>
</dbReference>
<protein>
    <submittedName>
        <fullName evidence="2">Microsomal dipeptidase</fullName>
    </submittedName>
</protein>
<dbReference type="EMBL" id="PEBW01000002">
    <property type="protein sequence ID" value="PTQ52542.1"/>
    <property type="molecule type" value="Genomic_DNA"/>
</dbReference>
<dbReference type="InterPro" id="IPR008257">
    <property type="entry name" value="Pept_M19"/>
</dbReference>
<dbReference type="Proteomes" id="UP000244016">
    <property type="component" value="Unassembled WGS sequence"/>
</dbReference>
<gene>
    <name evidence="2" type="ORF">BLITH_0721</name>
</gene>
<dbReference type="AlphaFoldDB" id="A0A2T5G8L7"/>
<evidence type="ECO:0000313" key="3">
    <source>
        <dbReference type="Proteomes" id="UP000244016"/>
    </source>
</evidence>
<proteinExistence type="predicted"/>
<dbReference type="SUPFAM" id="SSF51556">
    <property type="entry name" value="Metallo-dependent hydrolases"/>
    <property type="match status" value="1"/>
</dbReference>
<evidence type="ECO:0000256" key="1">
    <source>
        <dbReference type="SAM" id="MobiDB-lite"/>
    </source>
</evidence>
<sequence length="359" mass="39799">MPIADAHADVLYRLWRLRRHRLLREEDGEVRWEDEELHVTPARLRDGDVRLLFTPIYLPPFAVAEGGFAAALEQVDLFYRTVLGDPPEDGRRDAPSAGDRVSRSEKTGEAWPRVLLRSPSDLARVKREGGTVFLLALEGLDAVGGNLTYLRTLLRLGVRSVGLTHNPANLAADGAGEPRGGGLTRFGAAALEELIRFGVLVDVAHLSERGFWDVVRFLEERGARVPLVATHANVWTLRPHPRNLRDEQLLALKRLGGGVGITFVPAFLADGPEADLTDVLRHVEYALALLGDAHVFFGSDFDGIERTPRGLEHAGRWGRLLEELHRRYPQETVERIAWGNLSRIVEAALAGGEEISRGR</sequence>
<evidence type="ECO:0000313" key="2">
    <source>
        <dbReference type="EMBL" id="PTQ52542.1"/>
    </source>
</evidence>
<dbReference type="PANTHER" id="PTHR10443:SF12">
    <property type="entry name" value="DIPEPTIDASE"/>
    <property type="match status" value="1"/>
</dbReference>
<reference evidence="2 3" key="1">
    <citation type="submission" date="2017-08" db="EMBL/GenBank/DDBJ databases">
        <title>Burning lignite coal seam in the remote Altai Mountains harbors a hydrogen-driven thermophilic microbial community.</title>
        <authorList>
            <person name="Kadnikov V.V."/>
            <person name="Mardanov A.V."/>
            <person name="Ivasenko D."/>
            <person name="Beletsky A.V."/>
            <person name="Karnachuk O.V."/>
            <person name="Ravin N.V."/>
        </authorList>
    </citation>
    <scope>NUCLEOTIDE SEQUENCE [LARGE SCALE GENOMIC DNA]</scope>
    <source>
        <strain evidence="2">AL31</strain>
    </source>
</reference>
<accession>A0A2T5G8L7</accession>
<organism evidence="2 3">
    <name type="scientific">Brockia lithotrophica</name>
    <dbReference type="NCBI Taxonomy" id="933949"/>
    <lineage>
        <taxon>Bacteria</taxon>
        <taxon>Bacillati</taxon>
        <taxon>Bacillota</taxon>
        <taxon>Bacilli</taxon>
        <taxon>Bacillales</taxon>
        <taxon>Bacillales Family X. Incertae Sedis</taxon>
        <taxon>Brockia</taxon>
    </lineage>
</organism>